<evidence type="ECO:0000256" key="2">
    <source>
        <dbReference type="ARBA" id="ARBA00048655"/>
    </source>
</evidence>
<dbReference type="Gene3D" id="3.90.1200.10">
    <property type="match status" value="1"/>
</dbReference>
<gene>
    <name evidence="4" type="ORF">C8A03DRAFT_15457</name>
</gene>
<organism evidence="4 5">
    <name type="scientific">Achaetomium macrosporum</name>
    <dbReference type="NCBI Taxonomy" id="79813"/>
    <lineage>
        <taxon>Eukaryota</taxon>
        <taxon>Fungi</taxon>
        <taxon>Dikarya</taxon>
        <taxon>Ascomycota</taxon>
        <taxon>Pezizomycotina</taxon>
        <taxon>Sordariomycetes</taxon>
        <taxon>Sordariomycetidae</taxon>
        <taxon>Sordariales</taxon>
        <taxon>Chaetomiaceae</taxon>
        <taxon>Achaetomium</taxon>
    </lineage>
</organism>
<dbReference type="AlphaFoldDB" id="A0AAN7CA19"/>
<dbReference type="Proteomes" id="UP001303760">
    <property type="component" value="Unassembled WGS sequence"/>
</dbReference>
<dbReference type="Pfam" id="PF03881">
    <property type="entry name" value="Fructosamin_kin"/>
    <property type="match status" value="1"/>
</dbReference>
<dbReference type="PANTHER" id="PTHR12149:SF8">
    <property type="entry name" value="PROTEIN-RIBULOSAMINE 3-KINASE"/>
    <property type="match status" value="1"/>
</dbReference>
<name>A0AAN7CA19_9PEZI</name>
<dbReference type="InterPro" id="IPR016477">
    <property type="entry name" value="Fructo-/Ketosamine-3-kinase"/>
</dbReference>
<reference evidence="4" key="1">
    <citation type="journal article" date="2023" name="Mol. Phylogenet. Evol.">
        <title>Genome-scale phylogeny and comparative genomics of the fungal order Sordariales.</title>
        <authorList>
            <person name="Hensen N."/>
            <person name="Bonometti L."/>
            <person name="Westerberg I."/>
            <person name="Brannstrom I.O."/>
            <person name="Guillou S."/>
            <person name="Cros-Aarteil S."/>
            <person name="Calhoun S."/>
            <person name="Haridas S."/>
            <person name="Kuo A."/>
            <person name="Mondo S."/>
            <person name="Pangilinan J."/>
            <person name="Riley R."/>
            <person name="LaButti K."/>
            <person name="Andreopoulos B."/>
            <person name="Lipzen A."/>
            <person name="Chen C."/>
            <person name="Yan M."/>
            <person name="Daum C."/>
            <person name="Ng V."/>
            <person name="Clum A."/>
            <person name="Steindorff A."/>
            <person name="Ohm R.A."/>
            <person name="Martin F."/>
            <person name="Silar P."/>
            <person name="Natvig D.O."/>
            <person name="Lalanne C."/>
            <person name="Gautier V."/>
            <person name="Ament-Velasquez S.L."/>
            <person name="Kruys A."/>
            <person name="Hutchinson M.I."/>
            <person name="Powell A.J."/>
            <person name="Barry K."/>
            <person name="Miller A.N."/>
            <person name="Grigoriev I.V."/>
            <person name="Debuchy R."/>
            <person name="Gladieux P."/>
            <person name="Hiltunen Thoren M."/>
            <person name="Johannesson H."/>
        </authorList>
    </citation>
    <scope>NUCLEOTIDE SEQUENCE</scope>
    <source>
        <strain evidence="4">CBS 532.94</strain>
    </source>
</reference>
<evidence type="ECO:0000256" key="1">
    <source>
        <dbReference type="ARBA" id="ARBA00011961"/>
    </source>
</evidence>
<dbReference type="EMBL" id="MU860111">
    <property type="protein sequence ID" value="KAK4238065.1"/>
    <property type="molecule type" value="Genomic_DNA"/>
</dbReference>
<dbReference type="PANTHER" id="PTHR12149">
    <property type="entry name" value="FRUCTOSAMINE 3 KINASE-RELATED PROTEIN"/>
    <property type="match status" value="1"/>
</dbReference>
<feature type="region of interest" description="Disordered" evidence="3">
    <location>
        <begin position="1"/>
        <end position="30"/>
    </location>
</feature>
<keyword evidence="5" id="KW-1185">Reference proteome</keyword>
<protein>
    <recommendedName>
        <fullName evidence="1">protein-ribulosamine 3-kinase</fullName>
        <ecNumber evidence="1">2.7.1.172</ecNumber>
    </recommendedName>
</protein>
<reference evidence="4" key="2">
    <citation type="submission" date="2023-05" db="EMBL/GenBank/DDBJ databases">
        <authorList>
            <consortium name="Lawrence Berkeley National Laboratory"/>
            <person name="Steindorff A."/>
            <person name="Hensen N."/>
            <person name="Bonometti L."/>
            <person name="Westerberg I."/>
            <person name="Brannstrom I.O."/>
            <person name="Guillou S."/>
            <person name="Cros-Aarteil S."/>
            <person name="Calhoun S."/>
            <person name="Haridas S."/>
            <person name="Kuo A."/>
            <person name="Mondo S."/>
            <person name="Pangilinan J."/>
            <person name="Riley R."/>
            <person name="Labutti K."/>
            <person name="Andreopoulos B."/>
            <person name="Lipzen A."/>
            <person name="Chen C."/>
            <person name="Yanf M."/>
            <person name="Daum C."/>
            <person name="Ng V."/>
            <person name="Clum A."/>
            <person name="Ohm R."/>
            <person name="Martin F."/>
            <person name="Silar P."/>
            <person name="Natvig D."/>
            <person name="Lalanne C."/>
            <person name="Gautier V."/>
            <person name="Ament-Velasquez S.L."/>
            <person name="Kruys A."/>
            <person name="Hutchinson M.I."/>
            <person name="Powell A.J."/>
            <person name="Barry K."/>
            <person name="Miller A.N."/>
            <person name="Grigoriev I.V."/>
            <person name="Debuchy R."/>
            <person name="Gladieux P."/>
            <person name="Thoren M.H."/>
            <person name="Johannesson H."/>
        </authorList>
    </citation>
    <scope>NUCLEOTIDE SEQUENCE</scope>
    <source>
        <strain evidence="4">CBS 532.94</strain>
    </source>
</reference>
<evidence type="ECO:0000256" key="3">
    <source>
        <dbReference type="SAM" id="MobiDB-lite"/>
    </source>
</evidence>
<dbReference type="InterPro" id="IPR011009">
    <property type="entry name" value="Kinase-like_dom_sf"/>
</dbReference>
<evidence type="ECO:0000313" key="4">
    <source>
        <dbReference type="EMBL" id="KAK4238065.1"/>
    </source>
</evidence>
<proteinExistence type="predicted"/>
<accession>A0AAN7CA19</accession>
<feature type="compositionally biased region" description="Polar residues" evidence="3">
    <location>
        <begin position="15"/>
        <end position="24"/>
    </location>
</feature>
<dbReference type="SUPFAM" id="SSF56112">
    <property type="entry name" value="Protein kinase-like (PK-like)"/>
    <property type="match status" value="1"/>
</dbReference>
<comment type="catalytic activity">
    <reaction evidence="2">
        <text>N(6)-D-ribulosyl-L-lysyl-[protein] + ATP = N(6)-(3-O-phospho-D-ribulosyl)-L-lysyl-[protein] + ADP + H(+)</text>
        <dbReference type="Rhea" id="RHEA:48432"/>
        <dbReference type="Rhea" id="RHEA-COMP:12103"/>
        <dbReference type="Rhea" id="RHEA-COMP:12104"/>
        <dbReference type="ChEBI" id="CHEBI:15378"/>
        <dbReference type="ChEBI" id="CHEBI:30616"/>
        <dbReference type="ChEBI" id="CHEBI:90418"/>
        <dbReference type="ChEBI" id="CHEBI:90420"/>
        <dbReference type="ChEBI" id="CHEBI:456216"/>
        <dbReference type="EC" id="2.7.1.172"/>
    </reaction>
    <physiologicalReaction direction="left-to-right" evidence="2">
        <dbReference type="Rhea" id="RHEA:48433"/>
    </physiologicalReaction>
</comment>
<evidence type="ECO:0000313" key="5">
    <source>
        <dbReference type="Proteomes" id="UP001303760"/>
    </source>
</evidence>
<comment type="caution">
    <text evidence="4">The sequence shown here is derived from an EMBL/GenBank/DDBJ whole genome shotgun (WGS) entry which is preliminary data.</text>
</comment>
<dbReference type="GO" id="GO:0102193">
    <property type="term" value="F:protein-ribulosamine 3-kinase activity"/>
    <property type="evidence" value="ECO:0007669"/>
    <property type="project" value="UniProtKB-EC"/>
</dbReference>
<sequence length="351" mass="39548">MAQATPSEFAGVSTDALQPQSGESASAGKADSKSFKEMYANLGGAFPMHDAVIEALPKGRTFVSVRHYGTSAWTVPGKITARGPGGSDEYYFVKVAAGESGRIMLEGEYESFKMIYQTTPDFIPKPIGSGKYRIKKETYYFYMTEFVDMDVKAAPDPAEFSRRLAIMHKLSKSPTGKFGFHIPTCDGSGDRPHVVDWQDSWAVFYRNLFLGVCRLDLKRNGPWPKYERAIEQVAYKVIPRLLEPLQANGRELKPCLIHGNLYEGNLGISMKTGLTLIFDASSYFAHNEMELGHWKCEFSPVFKSRAYIKHYVRHYRPAEPAEEFEDRIRLYSLKGTINYSAGHPSGRLRKM</sequence>
<dbReference type="EC" id="2.7.1.172" evidence="1"/>